<dbReference type="AlphaFoldDB" id="A0A8J2PDB9"/>
<comment type="caution">
    <text evidence="1">The sequence shown here is derived from an EMBL/GenBank/DDBJ whole genome shotgun (WGS) entry which is preliminary data.</text>
</comment>
<gene>
    <name evidence="1" type="ORF">AFUS01_LOCUS21357</name>
</gene>
<protein>
    <submittedName>
        <fullName evidence="1">Uncharacterized protein</fullName>
    </submittedName>
</protein>
<dbReference type="EMBL" id="CAJVCH010239392">
    <property type="protein sequence ID" value="CAG7732876.1"/>
    <property type="molecule type" value="Genomic_DNA"/>
</dbReference>
<dbReference type="Proteomes" id="UP000708208">
    <property type="component" value="Unassembled WGS sequence"/>
</dbReference>
<sequence>MCERFKMVGGRREEIEELRAEINN</sequence>
<organism evidence="1 2">
    <name type="scientific">Allacma fusca</name>
    <dbReference type="NCBI Taxonomy" id="39272"/>
    <lineage>
        <taxon>Eukaryota</taxon>
        <taxon>Metazoa</taxon>
        <taxon>Ecdysozoa</taxon>
        <taxon>Arthropoda</taxon>
        <taxon>Hexapoda</taxon>
        <taxon>Collembola</taxon>
        <taxon>Symphypleona</taxon>
        <taxon>Sminthuridae</taxon>
        <taxon>Allacma</taxon>
    </lineage>
</organism>
<evidence type="ECO:0000313" key="1">
    <source>
        <dbReference type="EMBL" id="CAG7732876.1"/>
    </source>
</evidence>
<feature type="non-terminal residue" evidence="1">
    <location>
        <position position="24"/>
    </location>
</feature>
<keyword evidence="2" id="KW-1185">Reference proteome</keyword>
<name>A0A8J2PDB9_9HEXA</name>
<proteinExistence type="predicted"/>
<accession>A0A8J2PDB9</accession>
<reference evidence="1" key="1">
    <citation type="submission" date="2021-06" db="EMBL/GenBank/DDBJ databases">
        <authorList>
            <person name="Hodson N. C."/>
            <person name="Mongue J. A."/>
            <person name="Jaron S. K."/>
        </authorList>
    </citation>
    <scope>NUCLEOTIDE SEQUENCE</scope>
</reference>
<evidence type="ECO:0000313" key="2">
    <source>
        <dbReference type="Proteomes" id="UP000708208"/>
    </source>
</evidence>